<feature type="domain" description="Zinc finger CHCC-type" evidence="1">
    <location>
        <begin position="76"/>
        <end position="112"/>
    </location>
</feature>
<reference evidence="2" key="2">
    <citation type="submission" date="2011-02" db="EMBL/GenBank/DDBJ databases">
        <authorList>
            <person name="MacLean D."/>
        </authorList>
    </citation>
    <scope>NUCLEOTIDE SEQUENCE</scope>
</reference>
<proteinExistence type="predicted"/>
<organism evidence="2">
    <name type="scientific">Albugo laibachii Nc14</name>
    <dbReference type="NCBI Taxonomy" id="890382"/>
    <lineage>
        <taxon>Eukaryota</taxon>
        <taxon>Sar</taxon>
        <taxon>Stramenopiles</taxon>
        <taxon>Oomycota</taxon>
        <taxon>Peronosporomycetes</taxon>
        <taxon>Albuginales</taxon>
        <taxon>Albuginaceae</taxon>
        <taxon>Albugo</taxon>
    </lineage>
</organism>
<accession>F0X2A7</accession>
<protein>
    <submittedName>
        <fullName evidence="2">Uncharacterized protein AlNc14C931G12647</fullName>
    </submittedName>
</protein>
<dbReference type="GO" id="GO:0005739">
    <property type="term" value="C:mitochondrion"/>
    <property type="evidence" value="ECO:0007669"/>
    <property type="project" value="GOC"/>
</dbReference>
<reference evidence="2" key="1">
    <citation type="journal article" date="2011" name="PLoS Biol.">
        <title>Gene gain and loss during evolution of obligate parasitism in the white rust pathogen of Arabidopsis thaliana.</title>
        <authorList>
            <person name="Kemen E."/>
            <person name="Gardiner A."/>
            <person name="Schultz-Larsen T."/>
            <person name="Kemen A.C."/>
            <person name="Balmuth A.L."/>
            <person name="Robert-Seilaniantz A."/>
            <person name="Bailey K."/>
            <person name="Holub E."/>
            <person name="Studholme D.J."/>
            <person name="Maclean D."/>
            <person name="Jones J.D."/>
        </authorList>
    </citation>
    <scope>NUCLEOTIDE SEQUENCE</scope>
</reference>
<dbReference type="PANTHER" id="PTHR13156:SF0">
    <property type="entry name" value="NADH DEHYDROGENASE [UBIQUINONE] IRON-SULFUR PROTEIN 6, MITOCHONDRIAL"/>
    <property type="match status" value="1"/>
</dbReference>
<gene>
    <name evidence="2" type="primary">AlNc14C931G12647</name>
    <name evidence="2" type="ORF">ALNC14_141320</name>
</gene>
<dbReference type="Pfam" id="PF10276">
    <property type="entry name" value="zf-CHCC"/>
    <property type="match status" value="1"/>
</dbReference>
<dbReference type="EMBL" id="FR824796">
    <property type="protein sequence ID" value="CCA27988.1"/>
    <property type="molecule type" value="Genomic_DNA"/>
</dbReference>
<evidence type="ECO:0000259" key="1">
    <source>
        <dbReference type="Pfam" id="PF10276"/>
    </source>
</evidence>
<dbReference type="InterPro" id="IPR019401">
    <property type="entry name" value="Znf_CHCC"/>
</dbReference>
<dbReference type="GO" id="GO:0006120">
    <property type="term" value="P:mitochondrial electron transport, NADH to ubiquinone"/>
    <property type="evidence" value="ECO:0007669"/>
    <property type="project" value="TreeGrafter"/>
</dbReference>
<name>F0X2A7_9STRA</name>
<evidence type="ECO:0000313" key="2">
    <source>
        <dbReference type="EMBL" id="CCA27988.1"/>
    </source>
</evidence>
<sequence>MHRALPSRCRQLAKHSVALRTVSYKGLRETIGVGCGRSFATIYDAKPRPDDTVHHRSDAEIRIAQVPVVEVEGNLAVCDGGGGALGHPLEYIQLDTVERYEPQTCKYCGIRYKMKEGYHSSH</sequence>
<dbReference type="PANTHER" id="PTHR13156">
    <property type="entry name" value="NADH-UBIQUINONE OXIDOREDUCTASE 13 KD-A SUBUNIT"/>
    <property type="match status" value="1"/>
</dbReference>
<dbReference type="AlphaFoldDB" id="F0X2A7"/>
<dbReference type="HOGENOM" id="CLU_2031009_0_0_1"/>
<dbReference type="Gene3D" id="2.60.260.40">
    <property type="entry name" value="q5lls5 like domains"/>
    <property type="match status" value="1"/>
</dbReference>
<dbReference type="FunFam" id="2.60.260.40:FF:000001">
    <property type="entry name" value="NADH dehydrogenase [ubiquinone] iron-sulfur protein 6, mitochondrial"/>
    <property type="match status" value="1"/>
</dbReference>